<evidence type="ECO:0000313" key="2">
    <source>
        <dbReference type="Proteomes" id="UP000193010"/>
    </source>
</evidence>
<sequence length="107" mass="11832">MTASRPAGALDRATVVSDTADQRQADYFLRLLTQNRRLIDQRIDSYYNAIAVAEARGDAESACVFRRAARAEEQESTALDGLIENLQRRFVAQPTSDAAPAPRLVVH</sequence>
<comment type="caution">
    <text evidence="1">The sequence shown here is derived from an EMBL/GenBank/DDBJ whole genome shotgun (WGS) entry which is preliminary data.</text>
</comment>
<protein>
    <submittedName>
        <fullName evidence="1">Uncharacterized protein</fullName>
    </submittedName>
</protein>
<evidence type="ECO:0000313" key="1">
    <source>
        <dbReference type="EMBL" id="ORV53829.1"/>
    </source>
</evidence>
<proteinExistence type="predicted"/>
<gene>
    <name evidence="1" type="ORF">AWC05_19080</name>
</gene>
<name>A0A1X1UAW9_MYCFL</name>
<dbReference type="AlphaFoldDB" id="A0A1X1UAW9"/>
<dbReference type="EMBL" id="LQOV01000010">
    <property type="protein sequence ID" value="ORV53829.1"/>
    <property type="molecule type" value="Genomic_DNA"/>
</dbReference>
<dbReference type="STRING" id="292462.AWC05_19080"/>
<keyword evidence="2" id="KW-1185">Reference proteome</keyword>
<reference evidence="1 2" key="1">
    <citation type="submission" date="2016-01" db="EMBL/GenBank/DDBJ databases">
        <title>The new phylogeny of the genus Mycobacterium.</title>
        <authorList>
            <person name="Tarcisio F."/>
            <person name="Conor M."/>
            <person name="Antonella G."/>
            <person name="Elisabetta G."/>
            <person name="Giulia F.S."/>
            <person name="Sara T."/>
            <person name="Anna F."/>
            <person name="Clotilde B."/>
            <person name="Roberto B."/>
            <person name="Veronica D.S."/>
            <person name="Fabio R."/>
            <person name="Monica P."/>
            <person name="Olivier J."/>
            <person name="Enrico T."/>
            <person name="Nicola S."/>
        </authorList>
    </citation>
    <scope>NUCLEOTIDE SEQUENCE [LARGE SCALE GENOMIC DNA]</scope>
    <source>
        <strain evidence="1 2">DSM 44852</strain>
    </source>
</reference>
<accession>A0A1X1UAW9</accession>
<organism evidence="1 2">
    <name type="scientific">Mycobacterium florentinum</name>
    <dbReference type="NCBI Taxonomy" id="292462"/>
    <lineage>
        <taxon>Bacteria</taxon>
        <taxon>Bacillati</taxon>
        <taxon>Actinomycetota</taxon>
        <taxon>Actinomycetes</taxon>
        <taxon>Mycobacteriales</taxon>
        <taxon>Mycobacteriaceae</taxon>
        <taxon>Mycobacterium</taxon>
        <taxon>Mycobacterium simiae complex</taxon>
    </lineage>
</organism>
<dbReference type="Proteomes" id="UP000193010">
    <property type="component" value="Unassembled WGS sequence"/>
</dbReference>